<organism evidence="8">
    <name type="scientific">Evadne anonyx</name>
    <dbReference type="NCBI Taxonomy" id="141404"/>
    <lineage>
        <taxon>Eukaryota</taxon>
        <taxon>Metazoa</taxon>
        <taxon>Ecdysozoa</taxon>
        <taxon>Arthropoda</taxon>
        <taxon>Crustacea</taxon>
        <taxon>Branchiopoda</taxon>
        <taxon>Diplostraca</taxon>
        <taxon>Cladocera</taxon>
        <taxon>Onychopoda</taxon>
        <taxon>Podonidae</taxon>
        <taxon>Evadne</taxon>
    </lineage>
</organism>
<evidence type="ECO:0000256" key="6">
    <source>
        <dbReference type="PROSITE-ProRule" id="PRU00331"/>
    </source>
</evidence>
<dbReference type="InterPro" id="IPR006155">
    <property type="entry name" value="Josephin"/>
</dbReference>
<evidence type="ECO:0000256" key="4">
    <source>
        <dbReference type="ARBA" id="ARBA00022786"/>
    </source>
</evidence>
<feature type="active site" evidence="6">
    <location>
        <position position="121"/>
    </location>
</feature>
<evidence type="ECO:0000256" key="3">
    <source>
        <dbReference type="ARBA" id="ARBA00022670"/>
    </source>
</evidence>
<gene>
    <name evidence="8" type="primary">EOG090X0HOM</name>
</gene>
<name>A0A9N6WQP5_9CRUS</name>
<dbReference type="GO" id="GO:0006508">
    <property type="term" value="P:proteolysis"/>
    <property type="evidence" value="ECO:0007669"/>
    <property type="project" value="UniProtKB-KW"/>
</dbReference>
<dbReference type="GO" id="GO:0016579">
    <property type="term" value="P:protein deubiquitination"/>
    <property type="evidence" value="ECO:0007669"/>
    <property type="project" value="InterPro"/>
</dbReference>
<evidence type="ECO:0000256" key="5">
    <source>
        <dbReference type="ARBA" id="ARBA00022801"/>
    </source>
</evidence>
<dbReference type="GO" id="GO:0004843">
    <property type="term" value="F:cysteine-type deubiquitinase activity"/>
    <property type="evidence" value="ECO:0007669"/>
    <property type="project" value="UniProtKB-EC"/>
</dbReference>
<dbReference type="InterPro" id="IPR040053">
    <property type="entry name" value="JOSD1/2"/>
</dbReference>
<dbReference type="FunFam" id="3.90.70.40:FF:000002">
    <property type="entry name" value="josephin-1 isoform X2"/>
    <property type="match status" value="1"/>
</dbReference>
<dbReference type="SMART" id="SM01246">
    <property type="entry name" value="Josephin"/>
    <property type="match status" value="1"/>
</dbReference>
<keyword evidence="3" id="KW-0645">Protease</keyword>
<protein>
    <recommendedName>
        <fullName evidence="2">ubiquitinyl hydrolase 1</fullName>
        <ecNumber evidence="2">3.4.19.12</ecNumber>
    </recommendedName>
</protein>
<dbReference type="Pfam" id="PF02099">
    <property type="entry name" value="Josephin"/>
    <property type="match status" value="1"/>
</dbReference>
<evidence type="ECO:0000256" key="2">
    <source>
        <dbReference type="ARBA" id="ARBA00012759"/>
    </source>
</evidence>
<accession>A0A9N6WQP5</accession>
<keyword evidence="4" id="KW-0833">Ubl conjugation pathway</keyword>
<evidence type="ECO:0000259" key="7">
    <source>
        <dbReference type="PROSITE" id="PS50957"/>
    </source>
</evidence>
<evidence type="ECO:0000313" key="8">
    <source>
        <dbReference type="EMBL" id="CAG4642908.1"/>
    </source>
</evidence>
<dbReference type="Gene3D" id="3.90.70.40">
    <property type="match status" value="1"/>
</dbReference>
<feature type="domain" description="Josephin" evidence="7">
    <location>
        <begin position="6"/>
        <end position="183"/>
    </location>
</feature>
<comment type="catalytic activity">
    <reaction evidence="1">
        <text>Thiol-dependent hydrolysis of ester, thioester, amide, peptide and isopeptide bonds formed by the C-terminal Gly of ubiquitin (a 76-residue protein attached to proteins as an intracellular targeting signal).</text>
        <dbReference type="EC" id="3.4.19.12"/>
    </reaction>
</comment>
<dbReference type="EMBL" id="OC986253">
    <property type="protein sequence ID" value="CAG4642908.1"/>
    <property type="molecule type" value="Genomic_DNA"/>
</dbReference>
<dbReference type="PROSITE" id="PS50957">
    <property type="entry name" value="JOSEPHIN"/>
    <property type="match status" value="1"/>
</dbReference>
<sequence length="183" mass="20849">MGERTENCIYHEKQSKQLCALHTLNNLFQDPKAFTKPLLDDLCCNLTPSTWINPHRSLFGLGNYDINVIIAALQLHSCEVTWWDKRRQISADQIQTCFGFILNKPSPSKVGGMVLPFKTKHWIAIRKLGSVYFNLDSKLDQPLPIGTQCQLIEYLSKQLSEENCELFIVNTLNSCTLATEEDS</sequence>
<dbReference type="PANTHER" id="PTHR13291">
    <property type="entry name" value="JOSEPHIN 1, 2"/>
    <property type="match status" value="1"/>
</dbReference>
<evidence type="ECO:0000256" key="1">
    <source>
        <dbReference type="ARBA" id="ARBA00000707"/>
    </source>
</evidence>
<dbReference type="PANTHER" id="PTHR13291:SF0">
    <property type="entry name" value="JOSEPHIN-LIKE PROTEIN"/>
    <property type="match status" value="1"/>
</dbReference>
<feature type="active site" evidence="6">
    <location>
        <position position="136"/>
    </location>
</feature>
<dbReference type="EC" id="3.4.19.12" evidence="2"/>
<keyword evidence="5 6" id="KW-0378">Hydrolase</keyword>
<reference evidence="8" key="1">
    <citation type="submission" date="2021-04" db="EMBL/GenBank/DDBJ databases">
        <authorList>
            <person name="Cornetti L."/>
        </authorList>
    </citation>
    <scope>NUCLEOTIDE SEQUENCE</scope>
</reference>
<proteinExistence type="predicted"/>
<dbReference type="AlphaFoldDB" id="A0A9N6WQP5"/>
<feature type="active site" evidence="6">
    <location>
        <position position="19"/>
    </location>
</feature>